<feature type="transmembrane region" description="Helical" evidence="1">
    <location>
        <begin position="127"/>
        <end position="149"/>
    </location>
</feature>
<dbReference type="AlphaFoldDB" id="A0A7Y1MWY1"/>
<dbReference type="Proteomes" id="UP000542111">
    <property type="component" value="Unassembled WGS sequence"/>
</dbReference>
<feature type="transmembrane region" description="Helical" evidence="1">
    <location>
        <begin position="310"/>
        <end position="329"/>
    </location>
</feature>
<keyword evidence="1" id="KW-1133">Transmembrane helix</keyword>
<proteinExistence type="predicted"/>
<dbReference type="EMBL" id="JAAQYP010000111">
    <property type="protein sequence ID" value="NNA99532.1"/>
    <property type="molecule type" value="Genomic_DNA"/>
</dbReference>
<feature type="transmembrane region" description="Helical" evidence="1">
    <location>
        <begin position="103"/>
        <end position="121"/>
    </location>
</feature>
<evidence type="ECO:0000256" key="1">
    <source>
        <dbReference type="SAM" id="Phobius"/>
    </source>
</evidence>
<feature type="transmembrane region" description="Helical" evidence="1">
    <location>
        <begin position="252"/>
        <end position="272"/>
    </location>
</feature>
<dbReference type="Pfam" id="PF19528">
    <property type="entry name" value="DUF6056"/>
    <property type="match status" value="1"/>
</dbReference>
<feature type="transmembrane region" description="Helical" evidence="1">
    <location>
        <begin position="278"/>
        <end position="298"/>
    </location>
</feature>
<dbReference type="RefSeq" id="WP_169899498.1">
    <property type="nucleotide sequence ID" value="NZ_JAAQYP010000111.1"/>
</dbReference>
<sequence>MIRKIGFYFSLVMVFVAILVPSLQVPMQSDDFAYYTLGTSFDAQIVHYLGWSGRLVTNTISSYLLNLLPHFAYEIVNSIVFLLLVLFICLMPRPFQSIDATSSSIPLLIIFTLYWIANPALGETSFWIVGSTNYLWTSMFVAAYFIYIFHSINYKVGVRQAFFGLVMGFLAGCSNENTSVVVALITVFIIVVEKGKKIPIYGLIGNVVGAAVLILSPGNKIRADIFWEWKSLSLYDKFDLHFYERLPSAMSGYWQVYLVLIISLFAICWISNPSKKQLLYSVVFFIGAILANMAFVASPYVPPRAYNGSLVMLLMSLSFAMSSIIYSDFKALKAFYVGSIFLFISIYFVPSYILFNSAVGHVWGQSKIRESIIFDAKSKGLKEIQVPSYHYTRLLKSSDTLSTFDNSAVNLYYGVDKISYVPAQFNYAGIERLPKIDVDLVVKEGIRISSIYAYDEGMGYNSKLIFKVSGDINSTFRGGASMYIHIFMKDGAYLNRDTAVDALDINGASFASAELGVDYHKIDRIELGMYTATEMLSGFVIKNPEFDRADK</sequence>
<gene>
    <name evidence="2" type="ORF">HBO33_30830</name>
</gene>
<evidence type="ECO:0000313" key="2">
    <source>
        <dbReference type="EMBL" id="NNA99532.1"/>
    </source>
</evidence>
<name>A0A7Y1MWY1_9PSED</name>
<keyword evidence="1" id="KW-0812">Transmembrane</keyword>
<organism evidence="2 3">
    <name type="scientific">Pseudomonas gessardii</name>
    <dbReference type="NCBI Taxonomy" id="78544"/>
    <lineage>
        <taxon>Bacteria</taxon>
        <taxon>Pseudomonadati</taxon>
        <taxon>Pseudomonadota</taxon>
        <taxon>Gammaproteobacteria</taxon>
        <taxon>Pseudomonadales</taxon>
        <taxon>Pseudomonadaceae</taxon>
        <taxon>Pseudomonas</taxon>
    </lineage>
</organism>
<reference evidence="2 3" key="1">
    <citation type="journal article" date="2020" name="Front. Microbiol.">
        <title>Genetic Organization of the aprX-lipA2 Operon Affects the Proteolytic Potential of Pseudomonas Species in Milk.</title>
        <authorList>
            <person name="Maier C."/>
            <person name="Huptas C."/>
            <person name="von Neubeck M."/>
            <person name="Scherer S."/>
            <person name="Wenning M."/>
            <person name="Lucking G."/>
        </authorList>
    </citation>
    <scope>NUCLEOTIDE SEQUENCE [LARGE SCALE GENOMIC DNA]</scope>
    <source>
        <strain evidence="2 3">G4779</strain>
    </source>
</reference>
<accession>A0A7Y1MWY1</accession>
<comment type="caution">
    <text evidence="2">The sequence shown here is derived from an EMBL/GenBank/DDBJ whole genome shotgun (WGS) entry which is preliminary data.</text>
</comment>
<feature type="transmembrane region" description="Helical" evidence="1">
    <location>
        <begin position="71"/>
        <end position="91"/>
    </location>
</feature>
<protein>
    <submittedName>
        <fullName evidence="2">Uncharacterized protein</fullName>
    </submittedName>
</protein>
<keyword evidence="1" id="KW-0472">Membrane</keyword>
<feature type="transmembrane region" description="Helical" evidence="1">
    <location>
        <begin position="6"/>
        <end position="25"/>
    </location>
</feature>
<dbReference type="InterPro" id="IPR045691">
    <property type="entry name" value="DUF6056"/>
</dbReference>
<evidence type="ECO:0000313" key="3">
    <source>
        <dbReference type="Proteomes" id="UP000542111"/>
    </source>
</evidence>
<feature type="transmembrane region" description="Helical" evidence="1">
    <location>
        <begin position="335"/>
        <end position="355"/>
    </location>
</feature>
<feature type="transmembrane region" description="Helical" evidence="1">
    <location>
        <begin position="161"/>
        <end position="192"/>
    </location>
</feature>